<evidence type="ECO:0000256" key="4">
    <source>
        <dbReference type="ARBA" id="ARBA00023203"/>
    </source>
</evidence>
<accession>A0ABR4NN26</accession>
<dbReference type="PRINTS" id="PR00191">
    <property type="entry name" value="FACTINCAPA"/>
</dbReference>
<evidence type="ECO:0000313" key="8">
    <source>
        <dbReference type="Proteomes" id="UP001623330"/>
    </source>
</evidence>
<dbReference type="PROSITE" id="PS00748">
    <property type="entry name" value="F_ACTIN_CAPPING_A_1"/>
    <property type="match status" value="1"/>
</dbReference>
<comment type="function">
    <text evidence="5 6">F-actin-capping proteins bind in a Ca(2+)-independent manner to the fast growing ends of actin filaments (barbed end) thereby blocking the exchange of subunits at these ends. Unlike other capping proteins (such as gelsolin and severin), these proteins do not sever actin filaments.</text>
</comment>
<dbReference type="InterPro" id="IPR037282">
    <property type="entry name" value="CapZ_alpha/beta"/>
</dbReference>
<dbReference type="InterPro" id="IPR002189">
    <property type="entry name" value="CapZ_alpha"/>
</dbReference>
<evidence type="ECO:0000256" key="2">
    <source>
        <dbReference type="ARBA" id="ARBA00014038"/>
    </source>
</evidence>
<evidence type="ECO:0000256" key="5">
    <source>
        <dbReference type="ARBA" id="ARBA00025389"/>
    </source>
</evidence>
<reference evidence="7 8" key="1">
    <citation type="submission" date="2024-05" db="EMBL/GenBank/DDBJ databases">
        <title>Long read based assembly of the Candida bracarensis genome reveals expanded adhesin content.</title>
        <authorList>
            <person name="Marcet-Houben M."/>
            <person name="Ksiezopolska E."/>
            <person name="Gabaldon T."/>
        </authorList>
    </citation>
    <scope>NUCLEOTIDE SEQUENCE [LARGE SCALE GENOMIC DNA]</scope>
    <source>
        <strain evidence="7 8">CBM6</strain>
    </source>
</reference>
<comment type="caution">
    <text evidence="7">The sequence shown here is derived from an EMBL/GenBank/DDBJ whole genome shotgun (WGS) entry which is preliminary data.</text>
</comment>
<dbReference type="EMBL" id="JBEVYD010000012">
    <property type="protein sequence ID" value="KAL3229200.1"/>
    <property type="molecule type" value="Genomic_DNA"/>
</dbReference>
<keyword evidence="3 6" id="KW-0117">Actin capping</keyword>
<evidence type="ECO:0000256" key="3">
    <source>
        <dbReference type="ARBA" id="ARBA00022467"/>
    </source>
</evidence>
<dbReference type="Pfam" id="PF01267">
    <property type="entry name" value="F-actin_cap_A"/>
    <property type="match status" value="1"/>
</dbReference>
<keyword evidence="4 6" id="KW-0009">Actin-binding</keyword>
<proteinExistence type="inferred from homology"/>
<dbReference type="InterPro" id="IPR042489">
    <property type="entry name" value="CapZ_alpha_1"/>
</dbReference>
<protein>
    <recommendedName>
        <fullName evidence="2 6">F-actin-capping protein subunit alpha</fullName>
    </recommendedName>
</protein>
<gene>
    <name evidence="7" type="ORF">RNJ44_02287</name>
</gene>
<comment type="similarity">
    <text evidence="1 6">Belongs to the F-actin-capping protein alpha subunit family.</text>
</comment>
<organism evidence="7 8">
    <name type="scientific">Nakaseomyces bracarensis</name>
    <dbReference type="NCBI Taxonomy" id="273131"/>
    <lineage>
        <taxon>Eukaryota</taxon>
        <taxon>Fungi</taxon>
        <taxon>Dikarya</taxon>
        <taxon>Ascomycota</taxon>
        <taxon>Saccharomycotina</taxon>
        <taxon>Saccharomycetes</taxon>
        <taxon>Saccharomycetales</taxon>
        <taxon>Saccharomycetaceae</taxon>
        <taxon>Nakaseomyces</taxon>
    </lineage>
</organism>
<dbReference type="Gene3D" id="3.90.1150.210">
    <property type="entry name" value="F-actin capping protein, beta subunit"/>
    <property type="match status" value="1"/>
</dbReference>
<dbReference type="PANTHER" id="PTHR10653:SF0">
    <property type="entry name" value="F-ACTIN-CAPPING PROTEIN SUBUNIT ALPHA"/>
    <property type="match status" value="1"/>
</dbReference>
<dbReference type="Gene3D" id="3.30.1140.60">
    <property type="entry name" value="F-actin capping protein, alpha subunit"/>
    <property type="match status" value="1"/>
</dbReference>
<dbReference type="PANTHER" id="PTHR10653">
    <property type="entry name" value="F-ACTIN-CAPPING PROTEIN SUBUNIT ALPHA"/>
    <property type="match status" value="1"/>
</dbReference>
<dbReference type="SUPFAM" id="SSF90096">
    <property type="entry name" value="Subunits of heterodimeric actin filament capping protein Capz"/>
    <property type="match status" value="1"/>
</dbReference>
<name>A0ABR4NN26_9SACH</name>
<dbReference type="Proteomes" id="UP001623330">
    <property type="component" value="Unassembled WGS sequence"/>
</dbReference>
<evidence type="ECO:0000313" key="7">
    <source>
        <dbReference type="EMBL" id="KAL3229200.1"/>
    </source>
</evidence>
<dbReference type="InterPro" id="IPR017865">
    <property type="entry name" value="F-actin_cap_asu_CS"/>
</dbReference>
<comment type="subunit">
    <text evidence="6">Heterodimer of an alpha and a beta subunit.</text>
</comment>
<dbReference type="PROSITE" id="PS00749">
    <property type="entry name" value="F_ACTIN_CAPPING_A_2"/>
    <property type="match status" value="1"/>
</dbReference>
<evidence type="ECO:0000256" key="1">
    <source>
        <dbReference type="ARBA" id="ARBA00010479"/>
    </source>
</evidence>
<dbReference type="InterPro" id="IPR042276">
    <property type="entry name" value="CapZ_alpha/beta_2"/>
</dbReference>
<sequence>MSDFGTIINQIIKDSPAGEIEEVYKDLVTIAGEASKDTIIDAISEYNVVNTVPVDVDGKDVIVSKFNKEGTKFVDPLNKVQFSVDHLHRKGIDVASYEKGLDADQEQYAKELRLYLGDNFPGKATCAVYPVPNEDSKTAIIIVSTKYNPANFWNGLWKSEYIYDSSDKSLSGTIDVNVHYYEDGNVSFKSSKEINETDVSNPINTITKVENTFEEELQVTFSDLNEKQFKSLRRRLPITRSKVNWGKAIGNYRLGRDAAQGM</sequence>
<keyword evidence="8" id="KW-1185">Reference proteome</keyword>
<evidence type="ECO:0000256" key="6">
    <source>
        <dbReference type="RuleBase" id="RU365077"/>
    </source>
</evidence>